<proteinExistence type="predicted"/>
<accession>A0A0F9FMK9</accession>
<gene>
    <name evidence="1" type="ORF">LCGC14_1932690</name>
</gene>
<comment type="caution">
    <text evidence="1">The sequence shown here is derived from an EMBL/GenBank/DDBJ whole genome shotgun (WGS) entry which is preliminary data.</text>
</comment>
<name>A0A0F9FMK9_9ZZZZ</name>
<sequence length="30" mass="3370">IKEVAEQDIALVKELADTDEERRQADVVSV</sequence>
<evidence type="ECO:0000313" key="1">
    <source>
        <dbReference type="EMBL" id="KKL87639.1"/>
    </source>
</evidence>
<dbReference type="AlphaFoldDB" id="A0A0F9FMK9"/>
<reference evidence="1" key="1">
    <citation type="journal article" date="2015" name="Nature">
        <title>Complex archaea that bridge the gap between prokaryotes and eukaryotes.</title>
        <authorList>
            <person name="Spang A."/>
            <person name="Saw J.H."/>
            <person name="Jorgensen S.L."/>
            <person name="Zaremba-Niedzwiedzka K."/>
            <person name="Martijn J."/>
            <person name="Lind A.E."/>
            <person name="van Eijk R."/>
            <person name="Schleper C."/>
            <person name="Guy L."/>
            <person name="Ettema T.J."/>
        </authorList>
    </citation>
    <scope>NUCLEOTIDE SEQUENCE</scope>
</reference>
<organism evidence="1">
    <name type="scientific">marine sediment metagenome</name>
    <dbReference type="NCBI Taxonomy" id="412755"/>
    <lineage>
        <taxon>unclassified sequences</taxon>
        <taxon>metagenomes</taxon>
        <taxon>ecological metagenomes</taxon>
    </lineage>
</organism>
<protein>
    <submittedName>
        <fullName evidence="1">Uncharacterized protein</fullName>
    </submittedName>
</protein>
<dbReference type="EMBL" id="LAZR01020782">
    <property type="protein sequence ID" value="KKL87639.1"/>
    <property type="molecule type" value="Genomic_DNA"/>
</dbReference>
<feature type="non-terminal residue" evidence="1">
    <location>
        <position position="1"/>
    </location>
</feature>